<accession>A0A0A9HDZ1</accession>
<protein>
    <submittedName>
        <fullName evidence="1">Uncharacterized protein</fullName>
    </submittedName>
</protein>
<proteinExistence type="predicted"/>
<reference evidence="1" key="1">
    <citation type="submission" date="2014-09" db="EMBL/GenBank/DDBJ databases">
        <authorList>
            <person name="Magalhaes I.L.F."/>
            <person name="Oliveira U."/>
            <person name="Santos F.R."/>
            <person name="Vidigal T.H.D.A."/>
            <person name="Brescovit A.D."/>
            <person name="Santos A.J."/>
        </authorList>
    </citation>
    <scope>NUCLEOTIDE SEQUENCE</scope>
    <source>
        <tissue evidence="1">Shoot tissue taken approximately 20 cm above the soil surface</tissue>
    </source>
</reference>
<dbReference type="EMBL" id="GBRH01162486">
    <property type="protein sequence ID" value="JAE35410.1"/>
    <property type="molecule type" value="Transcribed_RNA"/>
</dbReference>
<evidence type="ECO:0000313" key="1">
    <source>
        <dbReference type="EMBL" id="JAE35410.1"/>
    </source>
</evidence>
<sequence length="11" mass="1296">MQVAFSSEREI</sequence>
<name>A0A0A9HDZ1_ARUDO</name>
<organism evidence="1">
    <name type="scientific">Arundo donax</name>
    <name type="common">Giant reed</name>
    <name type="synonym">Donax arundinaceus</name>
    <dbReference type="NCBI Taxonomy" id="35708"/>
    <lineage>
        <taxon>Eukaryota</taxon>
        <taxon>Viridiplantae</taxon>
        <taxon>Streptophyta</taxon>
        <taxon>Embryophyta</taxon>
        <taxon>Tracheophyta</taxon>
        <taxon>Spermatophyta</taxon>
        <taxon>Magnoliopsida</taxon>
        <taxon>Liliopsida</taxon>
        <taxon>Poales</taxon>
        <taxon>Poaceae</taxon>
        <taxon>PACMAD clade</taxon>
        <taxon>Arundinoideae</taxon>
        <taxon>Arundineae</taxon>
        <taxon>Arundo</taxon>
    </lineage>
</organism>
<reference evidence="1" key="2">
    <citation type="journal article" date="2015" name="Data Brief">
        <title>Shoot transcriptome of the giant reed, Arundo donax.</title>
        <authorList>
            <person name="Barrero R.A."/>
            <person name="Guerrero F.D."/>
            <person name="Moolhuijzen P."/>
            <person name="Goolsby J.A."/>
            <person name="Tidwell J."/>
            <person name="Bellgard S.E."/>
            <person name="Bellgard M.I."/>
        </authorList>
    </citation>
    <scope>NUCLEOTIDE SEQUENCE</scope>
    <source>
        <tissue evidence="1">Shoot tissue taken approximately 20 cm above the soil surface</tissue>
    </source>
</reference>